<feature type="domain" description="Ubiquitin-like" evidence="7">
    <location>
        <begin position="18"/>
        <end position="95"/>
    </location>
</feature>
<reference evidence="8" key="1">
    <citation type="submission" date="2015-11" db="EMBL/GenBank/DDBJ databases">
        <title>De novo transcriptome assembly of four potential Pierce s Disease insect vectors from Arizona vineyards.</title>
        <authorList>
            <person name="Tassone E.E."/>
        </authorList>
    </citation>
    <scope>NUCLEOTIDE SEQUENCE</scope>
</reference>
<dbReference type="InterPro" id="IPR046332">
    <property type="entry name" value="SUMO1_Ubl"/>
</dbReference>
<keyword evidence="5 6" id="KW-0539">Nucleus</keyword>
<keyword evidence="4 6" id="KW-0833">Ubl conjugation pathway</keyword>
<dbReference type="FunFam" id="3.10.20.90:FF:000301">
    <property type="entry name" value="Small ubiquitin-related modifier 1"/>
    <property type="match status" value="1"/>
</dbReference>
<keyword evidence="3" id="KW-1017">Isopeptide bond</keyword>
<comment type="subcellular location">
    <subcellularLocation>
        <location evidence="1 6">Nucleus</location>
    </subcellularLocation>
</comment>
<evidence type="ECO:0000256" key="5">
    <source>
        <dbReference type="ARBA" id="ARBA00023242"/>
    </source>
</evidence>
<dbReference type="EMBL" id="GECZ01023232">
    <property type="protein sequence ID" value="JAS46537.1"/>
    <property type="molecule type" value="Transcribed_RNA"/>
</dbReference>
<dbReference type="InterPro" id="IPR022617">
    <property type="entry name" value="Rad60/SUMO-like_dom"/>
</dbReference>
<dbReference type="Pfam" id="PF11976">
    <property type="entry name" value="Rad60-SLD"/>
    <property type="match status" value="1"/>
</dbReference>
<dbReference type="AlphaFoldDB" id="A0A1B6F8I9"/>
<dbReference type="Gene3D" id="3.10.20.90">
    <property type="entry name" value="Phosphatidylinositol 3-kinase Catalytic Subunit, Chain A, domain 1"/>
    <property type="match status" value="1"/>
</dbReference>
<dbReference type="GO" id="GO:0005634">
    <property type="term" value="C:nucleus"/>
    <property type="evidence" value="ECO:0007669"/>
    <property type="project" value="UniProtKB-SubCell"/>
</dbReference>
<evidence type="ECO:0000256" key="4">
    <source>
        <dbReference type="ARBA" id="ARBA00022786"/>
    </source>
</evidence>
<dbReference type="InterPro" id="IPR000626">
    <property type="entry name" value="Ubiquitin-like_dom"/>
</dbReference>
<sequence length="106" mass="12313">MADESSTREKDTTNEEGEYLKLKVVGNENNEIHFRVKKTTQLMKLKKSYSDKVGVPVSSLRFLFDGRRITDEDTPKSLEMEDEDVIEVFQEQTGGFRDFIDPNFEN</sequence>
<dbReference type="InterPro" id="IPR029071">
    <property type="entry name" value="Ubiquitin-like_domsf"/>
</dbReference>
<organism evidence="8">
    <name type="scientific">Cuerna arida</name>
    <dbReference type="NCBI Taxonomy" id="1464854"/>
    <lineage>
        <taxon>Eukaryota</taxon>
        <taxon>Metazoa</taxon>
        <taxon>Ecdysozoa</taxon>
        <taxon>Arthropoda</taxon>
        <taxon>Hexapoda</taxon>
        <taxon>Insecta</taxon>
        <taxon>Pterygota</taxon>
        <taxon>Neoptera</taxon>
        <taxon>Paraneoptera</taxon>
        <taxon>Hemiptera</taxon>
        <taxon>Auchenorrhyncha</taxon>
        <taxon>Membracoidea</taxon>
        <taxon>Cicadellidae</taxon>
        <taxon>Cicadellinae</taxon>
        <taxon>Proconiini</taxon>
        <taxon>Cuerna</taxon>
    </lineage>
</organism>
<evidence type="ECO:0000256" key="1">
    <source>
        <dbReference type="ARBA" id="ARBA00004123"/>
    </source>
</evidence>
<evidence type="ECO:0000313" key="8">
    <source>
        <dbReference type="EMBL" id="JAS46537.1"/>
    </source>
</evidence>
<accession>A0A1B6F8I9</accession>
<dbReference type="SUPFAM" id="SSF54236">
    <property type="entry name" value="Ubiquitin-like"/>
    <property type="match status" value="1"/>
</dbReference>
<dbReference type="PANTHER" id="PTHR10562">
    <property type="entry name" value="SMALL UBIQUITIN-RELATED MODIFIER"/>
    <property type="match status" value="1"/>
</dbReference>
<name>A0A1B6F8I9_9HEMI</name>
<dbReference type="PROSITE" id="PS50053">
    <property type="entry name" value="UBIQUITIN_2"/>
    <property type="match status" value="1"/>
</dbReference>
<dbReference type="CDD" id="cd16114">
    <property type="entry name" value="Ubl_SUMO1"/>
    <property type="match status" value="1"/>
</dbReference>
<evidence type="ECO:0000256" key="6">
    <source>
        <dbReference type="RuleBase" id="RU361190"/>
    </source>
</evidence>
<comment type="similarity">
    <text evidence="2 6">Belongs to the ubiquitin family. SUMO subfamily.</text>
</comment>
<proteinExistence type="inferred from homology"/>
<dbReference type="SMART" id="SM00213">
    <property type="entry name" value="UBQ"/>
    <property type="match status" value="1"/>
</dbReference>
<evidence type="ECO:0000259" key="7">
    <source>
        <dbReference type="PROSITE" id="PS50053"/>
    </source>
</evidence>
<gene>
    <name evidence="8" type="ORF">g.46343</name>
</gene>
<protein>
    <recommendedName>
        <fullName evidence="6">Small ubiquitin-related modifier</fullName>
        <shortName evidence="6">SUMO</shortName>
    </recommendedName>
</protein>
<evidence type="ECO:0000256" key="2">
    <source>
        <dbReference type="ARBA" id="ARBA00009185"/>
    </source>
</evidence>
<evidence type="ECO:0000256" key="3">
    <source>
        <dbReference type="ARBA" id="ARBA00022499"/>
    </source>
</evidence>